<protein>
    <recommendedName>
        <fullName evidence="3">RocC</fullName>
    </recommendedName>
</protein>
<dbReference type="Pfam" id="PF08905">
    <property type="entry name" value="DUF1850"/>
    <property type="match status" value="1"/>
</dbReference>
<evidence type="ECO:0000313" key="1">
    <source>
        <dbReference type="EMBL" id="MBE1556919.1"/>
    </source>
</evidence>
<dbReference type="InterPro" id="IPR015001">
    <property type="entry name" value="DUF1850"/>
</dbReference>
<evidence type="ECO:0000313" key="2">
    <source>
        <dbReference type="Proteomes" id="UP000658225"/>
    </source>
</evidence>
<dbReference type="EMBL" id="JADBEL010000041">
    <property type="protein sequence ID" value="MBE1556919.1"/>
    <property type="molecule type" value="Genomic_DNA"/>
</dbReference>
<comment type="caution">
    <text evidence="1">The sequence shown here is derived from an EMBL/GenBank/DDBJ whole genome shotgun (WGS) entry which is preliminary data.</text>
</comment>
<dbReference type="RefSeq" id="WP_192600520.1">
    <property type="nucleotide sequence ID" value="NZ_JADBEL010000041.1"/>
</dbReference>
<name>A0A927R8E1_9BACL</name>
<sequence length="175" mass="20069">MTKKNSILLTLVLLLLLALIFFFLPLKQAFIFTEYRTEQPRLFYLPLGDEYGFQIRYVHSIHLSDVIETYEATEEGIIRLLSMQYEDVGIGLPGHAEEGEKLSVKDGLYTLTYDDKVIDSFTMIVGDVDADLAFRYAGNELDLKKQLERGKSYTFAVVKLSIYEMMKGDCLNGKR</sequence>
<gene>
    <name evidence="1" type="ORF">H4683_004045</name>
</gene>
<dbReference type="AlphaFoldDB" id="A0A927R8E1"/>
<evidence type="ECO:0008006" key="3">
    <source>
        <dbReference type="Google" id="ProtNLM"/>
    </source>
</evidence>
<dbReference type="Proteomes" id="UP000658225">
    <property type="component" value="Unassembled WGS sequence"/>
</dbReference>
<keyword evidence="2" id="KW-1185">Reference proteome</keyword>
<reference evidence="1" key="1">
    <citation type="submission" date="2020-10" db="EMBL/GenBank/DDBJ databases">
        <title>Genomic Encyclopedia of Type Strains, Phase IV (KMG-IV): sequencing the most valuable type-strain genomes for metagenomic binning, comparative biology and taxonomic classification.</title>
        <authorList>
            <person name="Goeker M."/>
        </authorList>
    </citation>
    <scope>NUCLEOTIDE SEQUENCE</scope>
    <source>
        <strain evidence="1">DSM 13886</strain>
    </source>
</reference>
<organism evidence="1 2">
    <name type="scientific">Sporosarcina limicola</name>
    <dbReference type="NCBI Taxonomy" id="34101"/>
    <lineage>
        <taxon>Bacteria</taxon>
        <taxon>Bacillati</taxon>
        <taxon>Bacillota</taxon>
        <taxon>Bacilli</taxon>
        <taxon>Bacillales</taxon>
        <taxon>Caryophanaceae</taxon>
        <taxon>Sporosarcina</taxon>
    </lineage>
</organism>
<accession>A0A927R8E1</accession>
<proteinExistence type="predicted"/>